<dbReference type="Gene3D" id="3.90.176.10">
    <property type="entry name" value="Toxin ADP-ribosyltransferase, Chain A, domain 1"/>
    <property type="match status" value="1"/>
</dbReference>
<dbReference type="AlphaFoldDB" id="A0A7X4GYZ8"/>
<reference evidence="1 2" key="1">
    <citation type="submission" date="2019-12" db="EMBL/GenBank/DDBJ databases">
        <title>Novel species isolated from a subtropical stream in China.</title>
        <authorList>
            <person name="Lu H."/>
        </authorList>
    </citation>
    <scope>NUCLEOTIDE SEQUENCE [LARGE SCALE GENOMIC DNA]</scope>
    <source>
        <strain evidence="1 2">FT134W</strain>
    </source>
</reference>
<evidence type="ECO:0000313" key="2">
    <source>
        <dbReference type="Proteomes" id="UP000469734"/>
    </source>
</evidence>
<proteinExistence type="predicted"/>
<evidence type="ECO:0008006" key="3">
    <source>
        <dbReference type="Google" id="ProtNLM"/>
    </source>
</evidence>
<evidence type="ECO:0000313" key="1">
    <source>
        <dbReference type="EMBL" id="MYM71629.1"/>
    </source>
</evidence>
<dbReference type="SUPFAM" id="SSF56399">
    <property type="entry name" value="ADP-ribosylation"/>
    <property type="match status" value="1"/>
</dbReference>
<dbReference type="EMBL" id="WWCR01000003">
    <property type="protein sequence ID" value="MYM71629.1"/>
    <property type="molecule type" value="Genomic_DNA"/>
</dbReference>
<sequence length="230" mass="26251">MKHLKISSKLPNPDSLNDPLWTQWDEFIAKHQLPISNEEVVRRYQNVEQQSSTYEVAADLNHFLNLRHFGKNSRYAKIAQEQYLLDEDDYAIDASVQALDDVFSKKACRFSEDSLVFKGVSLKPFYLIHSFRSIDVGQEVHFPGYVSVSVCREKALDFAFTDGVLLVIQGLDLVDCIVPPNSKVATTAGADVPEHEIVLQRDVTMVVERIIQRQGKSHREVHLKVIERPD</sequence>
<name>A0A7X4GYZ8_9BURK</name>
<protein>
    <recommendedName>
        <fullName evidence="3">ADP ribosyltransferase domain-containing protein</fullName>
    </recommendedName>
</protein>
<comment type="caution">
    <text evidence="1">The sequence shown here is derived from an EMBL/GenBank/DDBJ whole genome shotgun (WGS) entry which is preliminary data.</text>
</comment>
<dbReference type="Proteomes" id="UP000469734">
    <property type="component" value="Unassembled WGS sequence"/>
</dbReference>
<dbReference type="RefSeq" id="WP_161049283.1">
    <property type="nucleotide sequence ID" value="NZ_WWCR01000003.1"/>
</dbReference>
<gene>
    <name evidence="1" type="ORF">GTP56_05385</name>
</gene>
<organism evidence="1 2">
    <name type="scientific">Duganella margarita</name>
    <dbReference type="NCBI Taxonomy" id="2692170"/>
    <lineage>
        <taxon>Bacteria</taxon>
        <taxon>Pseudomonadati</taxon>
        <taxon>Pseudomonadota</taxon>
        <taxon>Betaproteobacteria</taxon>
        <taxon>Burkholderiales</taxon>
        <taxon>Oxalobacteraceae</taxon>
        <taxon>Telluria group</taxon>
        <taxon>Duganella</taxon>
    </lineage>
</organism>
<accession>A0A7X4GYZ8</accession>